<reference evidence="2" key="1">
    <citation type="submission" date="2013-09" db="EMBL/GenBank/DDBJ databases">
        <title>Corchorus olitorius genome sequencing.</title>
        <authorList>
            <person name="Alam M."/>
            <person name="Haque M.S."/>
            <person name="Islam M.S."/>
            <person name="Emdad E.M."/>
            <person name="Islam M.M."/>
            <person name="Ahmed B."/>
            <person name="Halim A."/>
            <person name="Hossen Q.M.M."/>
            <person name="Hossain M.Z."/>
            <person name="Ahmed R."/>
            <person name="Khan M.M."/>
            <person name="Islam R."/>
            <person name="Rashid M.M."/>
            <person name="Khan S.A."/>
            <person name="Rahman M.S."/>
            <person name="Alam M."/>
            <person name="Yahiya A.S."/>
            <person name="Khan M.S."/>
            <person name="Azam M.S."/>
            <person name="Haque T."/>
            <person name="Lashkar M.Z.H."/>
            <person name="Akhand A.I."/>
            <person name="Morshed G."/>
            <person name="Roy S."/>
            <person name="Uddin K.S."/>
            <person name="Rabeya T."/>
            <person name="Hossain A.S."/>
            <person name="Chowdhury A."/>
            <person name="Snigdha A.R."/>
            <person name="Mortoza M.S."/>
            <person name="Matin S.A."/>
            <person name="Hoque S.M.E."/>
            <person name="Islam M.K."/>
            <person name="Roy D.K."/>
            <person name="Haider R."/>
            <person name="Moosa M.M."/>
            <person name="Elias S.M."/>
            <person name="Hasan A.M."/>
            <person name="Jahan S."/>
            <person name="Shafiuddin M."/>
            <person name="Mahmood N."/>
            <person name="Shommy N.S."/>
        </authorList>
    </citation>
    <scope>NUCLEOTIDE SEQUENCE [LARGE SCALE GENOMIC DNA]</scope>
    <source>
        <strain evidence="2">cv. O-4</strain>
    </source>
</reference>
<dbReference type="EMBL" id="AWUE01018420">
    <property type="protein sequence ID" value="OMO80576.1"/>
    <property type="molecule type" value="Genomic_DNA"/>
</dbReference>
<dbReference type="AlphaFoldDB" id="A0A1R3ID93"/>
<proteinExistence type="predicted"/>
<evidence type="ECO:0000313" key="2">
    <source>
        <dbReference type="Proteomes" id="UP000187203"/>
    </source>
</evidence>
<keyword evidence="2" id="KW-1185">Reference proteome</keyword>
<gene>
    <name evidence="1" type="ORF">COLO4_24035</name>
</gene>
<sequence length="42" mass="4654">MSVRASYAPFPPSASNTEFHFTPLLLPPSVQPTRHPIHLNPT</sequence>
<name>A0A1R3ID93_9ROSI</name>
<protein>
    <submittedName>
        <fullName evidence="1">Uncharacterized protein</fullName>
    </submittedName>
</protein>
<accession>A0A1R3ID93</accession>
<organism evidence="1 2">
    <name type="scientific">Corchorus olitorius</name>
    <dbReference type="NCBI Taxonomy" id="93759"/>
    <lineage>
        <taxon>Eukaryota</taxon>
        <taxon>Viridiplantae</taxon>
        <taxon>Streptophyta</taxon>
        <taxon>Embryophyta</taxon>
        <taxon>Tracheophyta</taxon>
        <taxon>Spermatophyta</taxon>
        <taxon>Magnoliopsida</taxon>
        <taxon>eudicotyledons</taxon>
        <taxon>Gunneridae</taxon>
        <taxon>Pentapetalae</taxon>
        <taxon>rosids</taxon>
        <taxon>malvids</taxon>
        <taxon>Malvales</taxon>
        <taxon>Malvaceae</taxon>
        <taxon>Grewioideae</taxon>
        <taxon>Apeibeae</taxon>
        <taxon>Corchorus</taxon>
    </lineage>
</organism>
<evidence type="ECO:0000313" key="1">
    <source>
        <dbReference type="EMBL" id="OMO80576.1"/>
    </source>
</evidence>
<comment type="caution">
    <text evidence="1">The sequence shown here is derived from an EMBL/GenBank/DDBJ whole genome shotgun (WGS) entry which is preliminary data.</text>
</comment>
<dbReference type="Proteomes" id="UP000187203">
    <property type="component" value="Unassembled WGS sequence"/>
</dbReference>